<dbReference type="InterPro" id="IPR050489">
    <property type="entry name" value="Tyr-tRNA_synthase"/>
</dbReference>
<evidence type="ECO:0000313" key="11">
    <source>
        <dbReference type="Proteomes" id="UP000176336"/>
    </source>
</evidence>
<dbReference type="GO" id="GO:0005737">
    <property type="term" value="C:cytoplasm"/>
    <property type="evidence" value="ECO:0007669"/>
    <property type="project" value="UniProtKB-UniRule"/>
</dbReference>
<comment type="similarity">
    <text evidence="1 9">Belongs to the class-I aminoacyl-tRNA synthetase family.</text>
</comment>
<evidence type="ECO:0000256" key="3">
    <source>
        <dbReference type="ARBA" id="ARBA00022741"/>
    </source>
</evidence>
<keyword evidence="6 9" id="KW-0030">Aminoacyl-tRNA synthetase</keyword>
<evidence type="ECO:0000256" key="5">
    <source>
        <dbReference type="ARBA" id="ARBA00022917"/>
    </source>
</evidence>
<dbReference type="NCBIfam" id="NF006330">
    <property type="entry name" value="PRK08560.1"/>
    <property type="match status" value="1"/>
</dbReference>
<dbReference type="Gene3D" id="3.40.50.620">
    <property type="entry name" value="HUPs"/>
    <property type="match status" value="2"/>
</dbReference>
<dbReference type="InterPro" id="IPR014729">
    <property type="entry name" value="Rossmann-like_a/b/a_fold"/>
</dbReference>
<dbReference type="PRINTS" id="PR01039">
    <property type="entry name" value="TRNASYNTHTRP"/>
</dbReference>
<dbReference type="EC" id="6.1.1.1" evidence="8"/>
<dbReference type="GO" id="GO:0006437">
    <property type="term" value="P:tyrosyl-tRNA aminoacylation"/>
    <property type="evidence" value="ECO:0007669"/>
    <property type="project" value="UniProtKB-UniRule"/>
</dbReference>
<dbReference type="AlphaFoldDB" id="A0A1F5ISR7"/>
<keyword evidence="4 9" id="KW-0067">ATP-binding</keyword>
<dbReference type="GO" id="GO:0004831">
    <property type="term" value="F:tyrosine-tRNA ligase activity"/>
    <property type="evidence" value="ECO:0007669"/>
    <property type="project" value="UniProtKB-UniRule"/>
</dbReference>
<proteinExistence type="inferred from homology"/>
<evidence type="ECO:0000256" key="6">
    <source>
        <dbReference type="ARBA" id="ARBA00023146"/>
    </source>
</evidence>
<reference evidence="10 11" key="1">
    <citation type="journal article" date="2016" name="Nat. Commun.">
        <title>Thousands of microbial genomes shed light on interconnected biogeochemical processes in an aquifer system.</title>
        <authorList>
            <person name="Anantharaman K."/>
            <person name="Brown C.T."/>
            <person name="Hug L.A."/>
            <person name="Sharon I."/>
            <person name="Castelle C.J."/>
            <person name="Probst A.J."/>
            <person name="Thomas B.C."/>
            <person name="Singh A."/>
            <person name="Wilkins M.J."/>
            <person name="Karaoz U."/>
            <person name="Brodie E.L."/>
            <person name="Williams K.H."/>
            <person name="Hubbard S.S."/>
            <person name="Banfield J.F."/>
        </authorList>
    </citation>
    <scope>NUCLEOTIDE SEQUENCE [LARGE SCALE GENOMIC DNA]</scope>
</reference>
<organism evidence="10 11">
    <name type="scientific">Candidatus Daviesbacteria bacterium RIFCSPHIGHO2_01_FULL_41_23</name>
    <dbReference type="NCBI Taxonomy" id="1797764"/>
    <lineage>
        <taxon>Bacteria</taxon>
        <taxon>Candidatus Daviesiibacteriota</taxon>
    </lineage>
</organism>
<dbReference type="NCBIfam" id="TIGR00234">
    <property type="entry name" value="tyrS"/>
    <property type="match status" value="1"/>
</dbReference>
<protein>
    <recommendedName>
        <fullName evidence="8">Tyrosine--tRNA ligase</fullName>
        <ecNumber evidence="8">6.1.1.1</ecNumber>
    </recommendedName>
</protein>
<evidence type="ECO:0000256" key="9">
    <source>
        <dbReference type="RuleBase" id="RU363036"/>
    </source>
</evidence>
<dbReference type="SUPFAM" id="SSF52374">
    <property type="entry name" value="Nucleotidylyl transferase"/>
    <property type="match status" value="1"/>
</dbReference>
<keyword evidence="3 9" id="KW-0547">Nucleotide-binding</keyword>
<evidence type="ECO:0000256" key="1">
    <source>
        <dbReference type="ARBA" id="ARBA00005594"/>
    </source>
</evidence>
<evidence type="ECO:0000256" key="2">
    <source>
        <dbReference type="ARBA" id="ARBA00022598"/>
    </source>
</evidence>
<keyword evidence="5 9" id="KW-0648">Protein biosynthesis</keyword>
<dbReference type="Pfam" id="PF00579">
    <property type="entry name" value="tRNA-synt_1b"/>
    <property type="match status" value="1"/>
</dbReference>
<comment type="caution">
    <text evidence="10">The sequence shown here is derived from an EMBL/GenBank/DDBJ whole genome shotgun (WGS) entry which is preliminary data.</text>
</comment>
<comment type="catalytic activity">
    <reaction evidence="7">
        <text>tRNA(Tyr) + L-tyrosine + ATP = L-tyrosyl-tRNA(Tyr) + AMP + diphosphate + H(+)</text>
        <dbReference type="Rhea" id="RHEA:10220"/>
        <dbReference type="Rhea" id="RHEA-COMP:9706"/>
        <dbReference type="Rhea" id="RHEA-COMP:9707"/>
        <dbReference type="ChEBI" id="CHEBI:15378"/>
        <dbReference type="ChEBI" id="CHEBI:30616"/>
        <dbReference type="ChEBI" id="CHEBI:33019"/>
        <dbReference type="ChEBI" id="CHEBI:58315"/>
        <dbReference type="ChEBI" id="CHEBI:78442"/>
        <dbReference type="ChEBI" id="CHEBI:78536"/>
        <dbReference type="ChEBI" id="CHEBI:456215"/>
        <dbReference type="EC" id="6.1.1.1"/>
    </reaction>
</comment>
<gene>
    <name evidence="10" type="ORF">A2871_01055</name>
</gene>
<name>A0A1F5ISR7_9BACT</name>
<accession>A0A1F5ISR7</accession>
<dbReference type="EMBL" id="MFCR01000003">
    <property type="protein sequence ID" value="OGE19424.1"/>
    <property type="molecule type" value="Genomic_DNA"/>
</dbReference>
<dbReference type="PIRSF" id="PIRSF006588">
    <property type="entry name" value="TyrRS_arch_euk"/>
    <property type="match status" value="1"/>
</dbReference>
<dbReference type="InterPro" id="IPR023617">
    <property type="entry name" value="Tyr-tRNA-ligase_arc/euk-type"/>
</dbReference>
<dbReference type="GO" id="GO:0006436">
    <property type="term" value="P:tryptophanyl-tRNA aminoacylation"/>
    <property type="evidence" value="ECO:0007669"/>
    <property type="project" value="InterPro"/>
</dbReference>
<keyword evidence="2 9" id="KW-0436">Ligase</keyword>
<dbReference type="PANTHER" id="PTHR46264">
    <property type="entry name" value="TYROSINE-TRNA LIGASE"/>
    <property type="match status" value="1"/>
</dbReference>
<evidence type="ECO:0000256" key="7">
    <source>
        <dbReference type="ARBA" id="ARBA00048248"/>
    </source>
</evidence>
<evidence type="ECO:0000256" key="8">
    <source>
        <dbReference type="NCBIfam" id="TIGR00234"/>
    </source>
</evidence>
<dbReference type="GO" id="GO:0005524">
    <property type="term" value="F:ATP binding"/>
    <property type="evidence" value="ECO:0007669"/>
    <property type="project" value="UniProtKB-KW"/>
</dbReference>
<evidence type="ECO:0000313" key="10">
    <source>
        <dbReference type="EMBL" id="OGE19424.1"/>
    </source>
</evidence>
<dbReference type="InterPro" id="IPR002305">
    <property type="entry name" value="aa-tRNA-synth_Ic"/>
</dbReference>
<evidence type="ECO:0000256" key="4">
    <source>
        <dbReference type="ARBA" id="ARBA00022840"/>
    </source>
</evidence>
<sequence>MTNEEKFNLITRNLEETLTPEELKTLIESGAPLKHYIGLEISGKVHLGTGFAVMLKIKDLQEAGVQTTILLADWHTWLNKKLDGTLETATRMAREYFEEGMKAAALCVGADPNKIEFVLGNELYEKLGLKYWADVIKVSKATTLSRMIRSTTIMGRKESDISDSAMLIYPALQSADIFALEVNIAHAGTDQRNVHVVAREAAEKLGQPKPVAIHHHLLQGLMQPVLVTDENGKQVMDMEAAKMSKSKPDSAVFIHDEPDEIKRKVNNAYAPEGIVEFNPILDWVKYLIFCDSASQGPTLQIKREQKWGGDLSYTSYEELEKDYAEKKLHPMDLKVAVAEWLIQKLEPARKYFEDPKRKAALEEIERLTMKLT</sequence>
<dbReference type="GO" id="GO:0004830">
    <property type="term" value="F:tryptophan-tRNA ligase activity"/>
    <property type="evidence" value="ECO:0007669"/>
    <property type="project" value="InterPro"/>
</dbReference>
<dbReference type="Proteomes" id="UP000176336">
    <property type="component" value="Unassembled WGS sequence"/>
</dbReference>
<dbReference type="PANTHER" id="PTHR46264:SF4">
    <property type="entry name" value="TYROSINE--TRNA LIGASE, CYTOPLASMIC"/>
    <property type="match status" value="1"/>
</dbReference>
<dbReference type="InterPro" id="IPR002306">
    <property type="entry name" value="Trp-tRNA-ligase"/>
</dbReference>
<dbReference type="InterPro" id="IPR002307">
    <property type="entry name" value="Tyr-tRNA-ligase"/>
</dbReference>